<dbReference type="PANTHER" id="PTHR47534">
    <property type="entry name" value="YALI0E05731P"/>
    <property type="match status" value="1"/>
</dbReference>
<dbReference type="PANTHER" id="PTHR47534:SF3">
    <property type="entry name" value="ALCOHOL DEHYDROGENASE-LIKE C-TERMINAL DOMAIN-CONTAINING PROTEIN"/>
    <property type="match status" value="1"/>
</dbReference>
<sequence length="296" mass="31252">MASAAASENIASAANLTTPVAVFVGGTSGIGQGMAEAFNRHTKGDAHIVLVGRNRAAAETIISNMKSVAGESSTGSYEFVPCDVSLISNVKRSAADIVAKHPKVDFLLITAGVLAAARTLTAEGLDKASAVHYYGRWAFIHELLPALRAARRADADAKVISVFSAGRGYSAHDPATYNDLMCEEYALRNPGIVFAHAFPGGVRTNLLKTSDSALVRALDTILPLLRPFTVSQDECGEYLWRGLYRSVAAAGSGSVPGAYRIGSRGEDLGMARYLGTPEQRKALWAQSASLTHTVDP</sequence>
<dbReference type="PRINTS" id="PR00081">
    <property type="entry name" value="GDHRDH"/>
</dbReference>
<dbReference type="Proteomes" id="UP000030671">
    <property type="component" value="Unassembled WGS sequence"/>
</dbReference>
<evidence type="ECO:0000313" key="3">
    <source>
        <dbReference type="Proteomes" id="UP000030671"/>
    </source>
</evidence>
<dbReference type="OrthoDB" id="2898509at2759"/>
<reference evidence="2 3" key="1">
    <citation type="journal article" date="2012" name="New Phytol.">
        <title>Insight into trade-off between wood decay and parasitism from the genome of a fungal forest pathogen.</title>
        <authorList>
            <person name="Olson A."/>
            <person name="Aerts A."/>
            <person name="Asiegbu F."/>
            <person name="Belbahri L."/>
            <person name="Bouzid O."/>
            <person name="Broberg A."/>
            <person name="Canback B."/>
            <person name="Coutinho P.M."/>
            <person name="Cullen D."/>
            <person name="Dalman K."/>
            <person name="Deflorio G."/>
            <person name="van Diepen L.T."/>
            <person name="Dunand C."/>
            <person name="Duplessis S."/>
            <person name="Durling M."/>
            <person name="Gonthier P."/>
            <person name="Grimwood J."/>
            <person name="Fossdal C.G."/>
            <person name="Hansson D."/>
            <person name="Henrissat B."/>
            <person name="Hietala A."/>
            <person name="Himmelstrand K."/>
            <person name="Hoffmeister D."/>
            <person name="Hogberg N."/>
            <person name="James T.Y."/>
            <person name="Karlsson M."/>
            <person name="Kohler A."/>
            <person name="Kues U."/>
            <person name="Lee Y.H."/>
            <person name="Lin Y.C."/>
            <person name="Lind M."/>
            <person name="Lindquist E."/>
            <person name="Lombard V."/>
            <person name="Lucas S."/>
            <person name="Lunden K."/>
            <person name="Morin E."/>
            <person name="Murat C."/>
            <person name="Park J."/>
            <person name="Raffaello T."/>
            <person name="Rouze P."/>
            <person name="Salamov A."/>
            <person name="Schmutz J."/>
            <person name="Solheim H."/>
            <person name="Stahlberg J."/>
            <person name="Velez H."/>
            <person name="de Vries R.P."/>
            <person name="Wiebenga A."/>
            <person name="Woodward S."/>
            <person name="Yakovlev I."/>
            <person name="Garbelotto M."/>
            <person name="Martin F."/>
            <person name="Grigoriev I.V."/>
            <person name="Stenlid J."/>
        </authorList>
    </citation>
    <scope>NUCLEOTIDE SEQUENCE [LARGE SCALE GENOMIC DNA]</scope>
    <source>
        <strain evidence="2 3">TC 32-1</strain>
    </source>
</reference>
<keyword evidence="1" id="KW-0560">Oxidoreductase</keyword>
<dbReference type="InterPro" id="IPR002347">
    <property type="entry name" value="SDR_fam"/>
</dbReference>
<evidence type="ECO:0000256" key="1">
    <source>
        <dbReference type="ARBA" id="ARBA00023002"/>
    </source>
</evidence>
<dbReference type="InterPro" id="IPR036291">
    <property type="entry name" value="NAD(P)-bd_dom_sf"/>
</dbReference>
<dbReference type="InParanoid" id="W4JQ17"/>
<dbReference type="HOGENOM" id="CLU_044999_1_0_1"/>
<evidence type="ECO:0000313" key="2">
    <source>
        <dbReference type="EMBL" id="ETW74971.1"/>
    </source>
</evidence>
<name>W4JQ17_HETIT</name>
<dbReference type="GeneID" id="20678838"/>
<dbReference type="AlphaFoldDB" id="W4JQ17"/>
<dbReference type="KEGG" id="hir:HETIRDRAFT_67962"/>
<dbReference type="InterPro" id="IPR052228">
    <property type="entry name" value="Sec_Metab_Biosynth_Oxidored"/>
</dbReference>
<organism evidence="2 3">
    <name type="scientific">Heterobasidion irregulare (strain TC 32-1)</name>
    <dbReference type="NCBI Taxonomy" id="747525"/>
    <lineage>
        <taxon>Eukaryota</taxon>
        <taxon>Fungi</taxon>
        <taxon>Dikarya</taxon>
        <taxon>Basidiomycota</taxon>
        <taxon>Agaricomycotina</taxon>
        <taxon>Agaricomycetes</taxon>
        <taxon>Russulales</taxon>
        <taxon>Bondarzewiaceae</taxon>
        <taxon>Heterobasidion</taxon>
        <taxon>Heterobasidion annosum species complex</taxon>
    </lineage>
</organism>
<protein>
    <submittedName>
        <fullName evidence="2">Uncharacterized protein</fullName>
    </submittedName>
</protein>
<accession>W4JQ17</accession>
<dbReference type="Pfam" id="PF00106">
    <property type="entry name" value="adh_short"/>
    <property type="match status" value="1"/>
</dbReference>
<dbReference type="SUPFAM" id="SSF51735">
    <property type="entry name" value="NAD(P)-binding Rossmann-fold domains"/>
    <property type="match status" value="1"/>
</dbReference>
<dbReference type="EMBL" id="KI925467">
    <property type="protein sequence ID" value="ETW74971.1"/>
    <property type="molecule type" value="Genomic_DNA"/>
</dbReference>
<dbReference type="RefSeq" id="XP_009553076.1">
    <property type="nucleotide sequence ID" value="XM_009554781.1"/>
</dbReference>
<dbReference type="Gene3D" id="3.40.50.720">
    <property type="entry name" value="NAD(P)-binding Rossmann-like Domain"/>
    <property type="match status" value="1"/>
</dbReference>
<dbReference type="eggNOG" id="KOG1208">
    <property type="taxonomic scope" value="Eukaryota"/>
</dbReference>
<proteinExistence type="predicted"/>
<gene>
    <name evidence="2" type="ORF">HETIRDRAFT_67962</name>
</gene>
<dbReference type="GO" id="GO:0016491">
    <property type="term" value="F:oxidoreductase activity"/>
    <property type="evidence" value="ECO:0007669"/>
    <property type="project" value="UniProtKB-KW"/>
</dbReference>
<keyword evidence="3" id="KW-1185">Reference proteome</keyword>